<feature type="transmembrane region" description="Helical" evidence="5">
    <location>
        <begin position="81"/>
        <end position="105"/>
    </location>
</feature>
<protein>
    <submittedName>
        <fullName evidence="6">RTA1-domain-containing protein</fullName>
    </submittedName>
</protein>
<dbReference type="AlphaFoldDB" id="A0A0H2S813"/>
<reference evidence="6 7" key="1">
    <citation type="submission" date="2015-04" db="EMBL/GenBank/DDBJ databases">
        <title>Complete genome sequence of Schizopora paradoxa KUC8140, a cosmopolitan wood degrader in East Asia.</title>
        <authorList>
            <consortium name="DOE Joint Genome Institute"/>
            <person name="Min B."/>
            <person name="Park H."/>
            <person name="Jang Y."/>
            <person name="Kim J.-J."/>
            <person name="Kim K.H."/>
            <person name="Pangilinan J."/>
            <person name="Lipzen A."/>
            <person name="Riley R."/>
            <person name="Grigoriev I.V."/>
            <person name="Spatafora J.W."/>
            <person name="Choi I.-G."/>
        </authorList>
    </citation>
    <scope>NUCLEOTIDE SEQUENCE [LARGE SCALE GENOMIC DNA]</scope>
    <source>
        <strain evidence="6 7">KUC8140</strain>
    </source>
</reference>
<feature type="transmembrane region" description="Helical" evidence="5">
    <location>
        <begin position="205"/>
        <end position="223"/>
    </location>
</feature>
<dbReference type="InParanoid" id="A0A0H2S813"/>
<dbReference type="InterPro" id="IPR007568">
    <property type="entry name" value="RTA1"/>
</dbReference>
<comment type="subcellular location">
    <subcellularLocation>
        <location evidence="1">Membrane</location>
        <topology evidence="1">Multi-pass membrane protein</topology>
    </subcellularLocation>
</comment>
<feature type="transmembrane region" description="Helical" evidence="5">
    <location>
        <begin position="126"/>
        <end position="143"/>
    </location>
</feature>
<gene>
    <name evidence="6" type="ORF">SCHPADRAFT_143675</name>
</gene>
<keyword evidence="3 5" id="KW-1133">Transmembrane helix</keyword>
<dbReference type="GO" id="GO:0016020">
    <property type="term" value="C:membrane"/>
    <property type="evidence" value="ECO:0007669"/>
    <property type="project" value="UniProtKB-SubCell"/>
</dbReference>
<dbReference type="OrthoDB" id="3358017at2759"/>
<evidence type="ECO:0000313" key="6">
    <source>
        <dbReference type="EMBL" id="KLO17823.1"/>
    </source>
</evidence>
<evidence type="ECO:0000256" key="2">
    <source>
        <dbReference type="ARBA" id="ARBA00022692"/>
    </source>
</evidence>
<organism evidence="6 7">
    <name type="scientific">Schizopora paradoxa</name>
    <dbReference type="NCBI Taxonomy" id="27342"/>
    <lineage>
        <taxon>Eukaryota</taxon>
        <taxon>Fungi</taxon>
        <taxon>Dikarya</taxon>
        <taxon>Basidiomycota</taxon>
        <taxon>Agaricomycotina</taxon>
        <taxon>Agaricomycetes</taxon>
        <taxon>Hymenochaetales</taxon>
        <taxon>Schizoporaceae</taxon>
        <taxon>Schizopora</taxon>
    </lineage>
</organism>
<keyword evidence="7" id="KW-1185">Reference proteome</keyword>
<feature type="transmembrane region" description="Helical" evidence="5">
    <location>
        <begin position="243"/>
        <end position="261"/>
    </location>
</feature>
<name>A0A0H2S813_9AGAM</name>
<dbReference type="PANTHER" id="PTHR31465:SF1">
    <property type="entry name" value="PROTEIN RTA1-RELATED"/>
    <property type="match status" value="1"/>
</dbReference>
<feature type="transmembrane region" description="Helical" evidence="5">
    <location>
        <begin position="163"/>
        <end position="185"/>
    </location>
</feature>
<dbReference type="STRING" id="27342.A0A0H2S813"/>
<keyword evidence="2 5" id="KW-0812">Transmembrane</keyword>
<dbReference type="EMBL" id="KQ085900">
    <property type="protein sequence ID" value="KLO17823.1"/>
    <property type="molecule type" value="Genomic_DNA"/>
</dbReference>
<evidence type="ECO:0000313" key="7">
    <source>
        <dbReference type="Proteomes" id="UP000053477"/>
    </source>
</evidence>
<evidence type="ECO:0000256" key="3">
    <source>
        <dbReference type="ARBA" id="ARBA00022989"/>
    </source>
</evidence>
<sequence length="284" mass="32250">MATQVKPNILQLAFGYEPSTPLAVVATIIFALSGAGLLFRIIQRWRFGDLRWAWCIIVGTFVYMAGFVLRPVVRNNPTSEGLFIAMQLFLITSPATFLAFNYIIYGRFVRNRVGEGYTPRFISPRKVALIFVTSDVTTFLIQGGGGGLQASSKPDTAQLGTRVVLVGLILQLISYMFFIFLVAYLHRRIVSSSPPHPIRQEPAFFVVWLVYFSSVFIMIRGIYRTIEFSQGHGGFLITHEIYFYLFDALPLFLATAIYVFFWPGKYVDEKVASDSYRLQSRERV</sequence>
<evidence type="ECO:0000256" key="5">
    <source>
        <dbReference type="SAM" id="Phobius"/>
    </source>
</evidence>
<feature type="transmembrane region" description="Helical" evidence="5">
    <location>
        <begin position="20"/>
        <end position="39"/>
    </location>
</feature>
<evidence type="ECO:0000256" key="4">
    <source>
        <dbReference type="ARBA" id="ARBA00023136"/>
    </source>
</evidence>
<feature type="transmembrane region" description="Helical" evidence="5">
    <location>
        <begin position="51"/>
        <end position="69"/>
    </location>
</feature>
<evidence type="ECO:0000256" key="1">
    <source>
        <dbReference type="ARBA" id="ARBA00004141"/>
    </source>
</evidence>
<keyword evidence="4 5" id="KW-0472">Membrane</keyword>
<accession>A0A0H2S813</accession>
<proteinExistence type="predicted"/>
<dbReference type="Pfam" id="PF04479">
    <property type="entry name" value="RTA1"/>
    <property type="match status" value="1"/>
</dbReference>
<dbReference type="Proteomes" id="UP000053477">
    <property type="component" value="Unassembled WGS sequence"/>
</dbReference>
<dbReference type="PANTHER" id="PTHR31465">
    <property type="entry name" value="PROTEIN RTA1-RELATED"/>
    <property type="match status" value="1"/>
</dbReference>